<evidence type="ECO:0000256" key="2">
    <source>
        <dbReference type="ARBA" id="ARBA00005199"/>
    </source>
</evidence>
<comment type="caution">
    <text evidence="19">The sequence shown here is derived from an EMBL/GenBank/DDBJ whole genome shotgun (WGS) entry which is preliminary data.</text>
</comment>
<evidence type="ECO:0000256" key="17">
    <source>
        <dbReference type="PIRSR" id="PIRSR006337-3"/>
    </source>
</evidence>
<keyword evidence="20" id="KW-1185">Reference proteome</keyword>
<evidence type="ECO:0000256" key="4">
    <source>
        <dbReference type="ARBA" id="ARBA00012268"/>
    </source>
</evidence>
<dbReference type="InterPro" id="IPR017853">
    <property type="entry name" value="GH"/>
</dbReference>
<evidence type="ECO:0000256" key="14">
    <source>
        <dbReference type="PIRNR" id="PIRNR006337"/>
    </source>
</evidence>
<dbReference type="EMBL" id="QYBB01000006">
    <property type="protein sequence ID" value="RYC32686.1"/>
    <property type="molecule type" value="Genomic_DNA"/>
</dbReference>
<dbReference type="SUPFAM" id="SSF51445">
    <property type="entry name" value="(Trans)glycosidases"/>
    <property type="match status" value="1"/>
</dbReference>
<comment type="subcellular location">
    <subcellularLocation>
        <location evidence="1 15">Cytoplasm</location>
    </subcellularLocation>
</comment>
<evidence type="ECO:0000256" key="1">
    <source>
        <dbReference type="ARBA" id="ARBA00004496"/>
    </source>
</evidence>
<evidence type="ECO:0000313" key="20">
    <source>
        <dbReference type="Proteomes" id="UP000290759"/>
    </source>
</evidence>
<evidence type="ECO:0000256" key="3">
    <source>
        <dbReference type="ARBA" id="ARBA00008061"/>
    </source>
</evidence>
<protein>
    <recommendedName>
        <fullName evidence="5 13">Malto-oligosyltrehalose trehalohydrolase</fullName>
        <shortName evidence="14">MTHase</shortName>
        <ecNumber evidence="4 13">3.2.1.141</ecNumber>
    </recommendedName>
    <alternativeName>
        <fullName evidence="11 14">4-alpha-D-((1-&gt;4)-alpha-D-glucano)trehalose trehalohydrolase</fullName>
    </alternativeName>
    <alternativeName>
        <fullName evidence="10 14">Maltooligosyl trehalose trehalohydrolase</fullName>
    </alternativeName>
</protein>
<evidence type="ECO:0000256" key="9">
    <source>
        <dbReference type="ARBA" id="ARBA00023295"/>
    </source>
</evidence>
<dbReference type="PANTHER" id="PTHR43651">
    <property type="entry name" value="1,4-ALPHA-GLUCAN-BRANCHING ENZYME"/>
    <property type="match status" value="1"/>
</dbReference>
<dbReference type="InterPro" id="IPR014756">
    <property type="entry name" value="Ig_E-set"/>
</dbReference>
<keyword evidence="8" id="KW-0119">Carbohydrate metabolism</keyword>
<evidence type="ECO:0000256" key="8">
    <source>
        <dbReference type="ARBA" id="ARBA00023277"/>
    </source>
</evidence>
<evidence type="ECO:0000256" key="5">
    <source>
        <dbReference type="ARBA" id="ARBA00015938"/>
    </source>
</evidence>
<dbReference type="Gene3D" id="1.10.10.760">
    <property type="entry name" value="E-set domains of sugar-utilizing enzymes"/>
    <property type="match status" value="1"/>
</dbReference>
<comment type="catalytic activity">
    <reaction evidence="12 14">
        <text>hydrolysis of (1-&gt;4)-alpha-D-glucosidic linkage in 4-alpha-D-[(1-&gt;4)-alpha-D-glucanosyl]n trehalose to yield trehalose and (1-&gt;4)-alpha-D-glucan.</text>
        <dbReference type="EC" id="3.2.1.141"/>
    </reaction>
</comment>
<sequence length="592" mass="65806">MPHGAQWAAHIGTRFRLWAPAHTSIDLVIEGRDPLPMEDIGHGWRERVVRDAEPGTLYRFRLPDGLMVPDPASRFQPADVHGPSEVIDPTEYRWRDEAWAGRPWHEAVLYELHIGTFTPEGTFRSAIDRLDHLVSVGVNAVEVMPVGDFPGARNWGYDGVLPYAPDAAYGRPEDFKAFVEAAHARGISVILDVVYNHFGPDGNYLSLYAPGFFTERHHTPWGIAVNYDGEHSRPVRDFAIHNALYWIEEYHLDGLRLDAVHAIIDDTTPHLLHELSVRARHATLNRPLHLVLENEENAASRLLRSDDGRAERYTAQWNDDVHHVLHVAASGEGDSYYGDYVGDTDKLGRALAQGFAFQGQVMSFRGSPRGEPSGELPPTAFVSFVQNHDQIGNRAFGDRLNAFSPPEAVKAVSAVCLLLPQVPMLFMGEEWGAATPFPFFCDFSGDLADAIRNGRREEFKHFPAFRDEAARDRIPDPTAASTFLAAKLDWNAVDPGALARTRSLLARRLAEVTPLVARMGAHAGAYEILGRGAVTVRWRTEDGAELRLDANLKADPQGGFADVAGREIWREGEVAGGRLDPWTVRWSVHDGV</sequence>
<evidence type="ECO:0000256" key="6">
    <source>
        <dbReference type="ARBA" id="ARBA00022490"/>
    </source>
</evidence>
<keyword evidence="6" id="KW-0963">Cytoplasm</keyword>
<dbReference type="CDD" id="cd11325">
    <property type="entry name" value="AmyAc_GTHase"/>
    <property type="match status" value="1"/>
</dbReference>
<dbReference type="Gene3D" id="2.60.40.10">
    <property type="entry name" value="Immunoglobulins"/>
    <property type="match status" value="1"/>
</dbReference>
<dbReference type="InterPro" id="IPR044901">
    <property type="entry name" value="Trehalose_TreZ_E-set_sf"/>
</dbReference>
<dbReference type="InterPro" id="IPR006047">
    <property type="entry name" value="GH13_cat_dom"/>
</dbReference>
<dbReference type="CDD" id="cd02853">
    <property type="entry name" value="E_set_MTHase_like_N"/>
    <property type="match status" value="1"/>
</dbReference>
<dbReference type="PANTHER" id="PTHR43651:SF11">
    <property type="entry name" value="MALTO-OLIGOSYLTREHALOSE TREHALOHYDROLASE"/>
    <property type="match status" value="1"/>
</dbReference>
<dbReference type="GO" id="GO:0005737">
    <property type="term" value="C:cytoplasm"/>
    <property type="evidence" value="ECO:0007669"/>
    <property type="project" value="UniProtKB-SubCell"/>
</dbReference>
<dbReference type="NCBIfam" id="TIGR02402">
    <property type="entry name" value="trehalose_TreZ"/>
    <property type="match status" value="1"/>
</dbReference>
<dbReference type="Proteomes" id="UP000290759">
    <property type="component" value="Unassembled WGS sequence"/>
</dbReference>
<reference evidence="19 20" key="2">
    <citation type="submission" date="2019-02" db="EMBL/GenBank/DDBJ databases">
        <title>'Lichenibacterium ramalinii' gen. nov. sp. nov., 'Lichenibacterium minor' gen. nov. sp. nov.</title>
        <authorList>
            <person name="Pankratov T."/>
        </authorList>
    </citation>
    <scope>NUCLEOTIDE SEQUENCE [LARGE SCALE GENOMIC DNA]</scope>
    <source>
        <strain evidence="19 20">RmlP026</strain>
    </source>
</reference>
<evidence type="ECO:0000256" key="15">
    <source>
        <dbReference type="PIRSR" id="PIRSR006337-1"/>
    </source>
</evidence>
<evidence type="ECO:0000259" key="18">
    <source>
        <dbReference type="SMART" id="SM00642"/>
    </source>
</evidence>
<dbReference type="SUPFAM" id="SSF81296">
    <property type="entry name" value="E set domains"/>
    <property type="match status" value="1"/>
</dbReference>
<dbReference type="GO" id="GO:0033942">
    <property type="term" value="F:4-alpha-D-(1-&gt;4)-alpha-D-glucanotrehalose trehalohydrolase activity"/>
    <property type="evidence" value="ECO:0007669"/>
    <property type="project" value="UniProtKB-EC"/>
</dbReference>
<dbReference type="InterPro" id="IPR013783">
    <property type="entry name" value="Ig-like_fold"/>
</dbReference>
<accession>A0A4Q2UC58</accession>
<feature type="binding site" evidence="16">
    <location>
        <begin position="256"/>
        <end position="261"/>
    </location>
    <ligand>
        <name>substrate</name>
    </ligand>
</feature>
<dbReference type="RefSeq" id="WP_129225300.1">
    <property type="nucleotide sequence ID" value="NZ_QYBB01000006.1"/>
</dbReference>
<organism evidence="19 20">
    <name type="scientific">Lichenibacterium minor</name>
    <dbReference type="NCBI Taxonomy" id="2316528"/>
    <lineage>
        <taxon>Bacteria</taxon>
        <taxon>Pseudomonadati</taxon>
        <taxon>Pseudomonadota</taxon>
        <taxon>Alphaproteobacteria</taxon>
        <taxon>Hyphomicrobiales</taxon>
        <taxon>Lichenihabitantaceae</taxon>
        <taxon>Lichenibacterium</taxon>
    </lineage>
</organism>
<dbReference type="InterPro" id="IPR022567">
    <property type="entry name" value="DUF3459"/>
</dbReference>
<feature type="site" description="Transition state stabilizer" evidence="17">
    <location>
        <position position="389"/>
    </location>
</feature>
<evidence type="ECO:0000256" key="13">
    <source>
        <dbReference type="NCBIfam" id="TIGR02402"/>
    </source>
</evidence>
<dbReference type="Pfam" id="PF11941">
    <property type="entry name" value="DUF3459"/>
    <property type="match status" value="1"/>
</dbReference>
<gene>
    <name evidence="19" type="primary">treZ</name>
    <name evidence="19" type="ORF">D3273_07840</name>
</gene>
<feature type="domain" description="Glycosyl hydrolase family 13 catalytic" evidence="18">
    <location>
        <begin position="111"/>
        <end position="456"/>
    </location>
</feature>
<dbReference type="AlphaFoldDB" id="A0A4Q2UC58"/>
<evidence type="ECO:0000256" key="7">
    <source>
        <dbReference type="ARBA" id="ARBA00022801"/>
    </source>
</evidence>
<dbReference type="Gene3D" id="3.20.20.80">
    <property type="entry name" value="Glycosidases"/>
    <property type="match status" value="1"/>
</dbReference>
<dbReference type="GO" id="GO:0005992">
    <property type="term" value="P:trehalose biosynthetic process"/>
    <property type="evidence" value="ECO:0007669"/>
    <property type="project" value="UniProtKB-UniRule"/>
</dbReference>
<reference evidence="19 20" key="1">
    <citation type="submission" date="2018-12" db="EMBL/GenBank/DDBJ databases">
        <authorList>
            <person name="Grouzdev D.S."/>
            <person name="Krutkina M.S."/>
        </authorList>
    </citation>
    <scope>NUCLEOTIDE SEQUENCE [LARGE SCALE GENOMIC DNA]</scope>
    <source>
        <strain evidence="19 20">RmlP026</strain>
    </source>
</reference>
<dbReference type="EC" id="3.2.1.141" evidence="4 13"/>
<comment type="pathway">
    <text evidence="2 14">Glycan biosynthesis; trehalose biosynthesis.</text>
</comment>
<feature type="binding site" evidence="16">
    <location>
        <begin position="388"/>
        <end position="393"/>
    </location>
    <ligand>
        <name>substrate</name>
    </ligand>
</feature>
<evidence type="ECO:0000256" key="10">
    <source>
        <dbReference type="ARBA" id="ARBA00032057"/>
    </source>
</evidence>
<feature type="binding site" evidence="16">
    <location>
        <begin position="319"/>
        <end position="323"/>
    </location>
    <ligand>
        <name>substrate</name>
    </ligand>
</feature>
<comment type="similarity">
    <text evidence="3 14">Belongs to the glycosyl hydrolase 13 family.</text>
</comment>
<evidence type="ECO:0000256" key="16">
    <source>
        <dbReference type="PIRSR" id="PIRSR006337-2"/>
    </source>
</evidence>
<dbReference type="UniPathway" id="UPA00299"/>
<evidence type="ECO:0000313" key="19">
    <source>
        <dbReference type="EMBL" id="RYC32686.1"/>
    </source>
</evidence>
<dbReference type="SMART" id="SM00642">
    <property type="entry name" value="Aamy"/>
    <property type="match status" value="1"/>
</dbReference>
<dbReference type="OrthoDB" id="9800174at2"/>
<keyword evidence="7 14" id="KW-0378">Hydrolase</keyword>
<proteinExistence type="inferred from homology"/>
<feature type="active site" description="Nucleophile" evidence="15">
    <location>
        <position position="258"/>
    </location>
</feature>
<evidence type="ECO:0000256" key="12">
    <source>
        <dbReference type="ARBA" id="ARBA00034013"/>
    </source>
</evidence>
<dbReference type="Pfam" id="PF00128">
    <property type="entry name" value="Alpha-amylase"/>
    <property type="match status" value="1"/>
</dbReference>
<dbReference type="PIRSF" id="PIRSF006337">
    <property type="entry name" value="Trehalose_TreZ"/>
    <property type="match status" value="1"/>
</dbReference>
<dbReference type="InterPro" id="IPR012768">
    <property type="entry name" value="Trehalose_TreZ"/>
</dbReference>
<feature type="active site" description="Proton donor" evidence="15">
    <location>
        <position position="293"/>
    </location>
</feature>
<keyword evidence="9 14" id="KW-0326">Glycosidase</keyword>
<name>A0A4Q2UC58_9HYPH</name>
<evidence type="ECO:0000256" key="11">
    <source>
        <dbReference type="ARBA" id="ARBA00033284"/>
    </source>
</evidence>